<dbReference type="InterPro" id="IPR006043">
    <property type="entry name" value="NCS2"/>
</dbReference>
<dbReference type="KEGG" id="rop:ROP_67720"/>
<feature type="transmembrane region" description="Helical" evidence="8">
    <location>
        <begin position="106"/>
        <end position="124"/>
    </location>
</feature>
<feature type="transmembrane region" description="Helical" evidence="8">
    <location>
        <begin position="333"/>
        <end position="356"/>
    </location>
</feature>
<evidence type="ECO:0000256" key="4">
    <source>
        <dbReference type="ARBA" id="ARBA00022692"/>
    </source>
</evidence>
<reference evidence="9 10" key="1">
    <citation type="submission" date="2009-03" db="EMBL/GenBank/DDBJ databases">
        <title>Comparison of the complete genome sequences of Rhodococcus erythropolis PR4 and Rhodococcus opacus B4.</title>
        <authorList>
            <person name="Takarada H."/>
            <person name="Sekine M."/>
            <person name="Hosoyama A."/>
            <person name="Yamada R."/>
            <person name="Fujisawa T."/>
            <person name="Omata S."/>
            <person name="Shimizu A."/>
            <person name="Tsukatani N."/>
            <person name="Tanikawa S."/>
            <person name="Fujita N."/>
            <person name="Harayama S."/>
        </authorList>
    </citation>
    <scope>NUCLEOTIDE SEQUENCE [LARGE SCALE GENOMIC DNA]</scope>
    <source>
        <strain evidence="9 10">B4</strain>
    </source>
</reference>
<dbReference type="GO" id="GO:0005886">
    <property type="term" value="C:plasma membrane"/>
    <property type="evidence" value="ECO:0007669"/>
    <property type="project" value="TreeGrafter"/>
</dbReference>
<dbReference type="PANTHER" id="PTHR42810:SF2">
    <property type="entry name" value="PURINE PERMEASE C1399.01C-RELATED"/>
    <property type="match status" value="1"/>
</dbReference>
<evidence type="ECO:0000313" key="10">
    <source>
        <dbReference type="Proteomes" id="UP000002212"/>
    </source>
</evidence>
<evidence type="ECO:0000256" key="8">
    <source>
        <dbReference type="SAM" id="Phobius"/>
    </source>
</evidence>
<comment type="subcellular location">
    <subcellularLocation>
        <location evidence="1">Membrane</location>
        <topology evidence="1">Multi-pass membrane protein</topology>
    </subcellularLocation>
</comment>
<dbReference type="Pfam" id="PF00860">
    <property type="entry name" value="Xan_ur_permease"/>
    <property type="match status" value="1"/>
</dbReference>
<dbReference type="RefSeq" id="WP_015890454.1">
    <property type="nucleotide sequence ID" value="NC_012522.1"/>
</dbReference>
<evidence type="ECO:0000256" key="6">
    <source>
        <dbReference type="ARBA" id="ARBA00023136"/>
    </source>
</evidence>
<dbReference type="Proteomes" id="UP000002212">
    <property type="component" value="Chromosome"/>
</dbReference>
<feature type="transmembrane region" description="Helical" evidence="8">
    <location>
        <begin position="130"/>
        <end position="150"/>
    </location>
</feature>
<feature type="transmembrane region" description="Helical" evidence="8">
    <location>
        <begin position="188"/>
        <end position="204"/>
    </location>
</feature>
<keyword evidence="5 8" id="KW-1133">Transmembrane helix</keyword>
<feature type="transmembrane region" description="Helical" evidence="8">
    <location>
        <begin position="80"/>
        <end position="99"/>
    </location>
</feature>
<feature type="transmembrane region" description="Helical" evidence="8">
    <location>
        <begin position="211"/>
        <end position="231"/>
    </location>
</feature>
<name>C1B3A2_RHOOB</name>
<feature type="transmembrane region" description="Helical" evidence="8">
    <location>
        <begin position="157"/>
        <end position="176"/>
    </location>
</feature>
<dbReference type="OrthoDB" id="9779092at2"/>
<feature type="transmembrane region" description="Helical" evidence="8">
    <location>
        <begin position="362"/>
        <end position="383"/>
    </location>
</feature>
<accession>C1B3A2</accession>
<feature type="transmembrane region" description="Helical" evidence="8">
    <location>
        <begin position="251"/>
        <end position="271"/>
    </location>
</feature>
<evidence type="ECO:0000313" key="9">
    <source>
        <dbReference type="EMBL" id="BAH55019.1"/>
    </source>
</evidence>
<keyword evidence="6 8" id="KW-0472">Membrane</keyword>
<evidence type="ECO:0000256" key="1">
    <source>
        <dbReference type="ARBA" id="ARBA00004141"/>
    </source>
</evidence>
<dbReference type="AlphaFoldDB" id="C1B3A2"/>
<gene>
    <name evidence="9" type="ordered locus">ROP_67720</name>
</gene>
<evidence type="ECO:0000256" key="7">
    <source>
        <dbReference type="SAM" id="MobiDB-lite"/>
    </source>
</evidence>
<dbReference type="HOGENOM" id="CLU_017959_1_1_11"/>
<proteinExistence type="inferred from homology"/>
<feature type="region of interest" description="Disordered" evidence="7">
    <location>
        <begin position="1"/>
        <end position="24"/>
    </location>
</feature>
<dbReference type="GO" id="GO:0042907">
    <property type="term" value="F:xanthine transmembrane transporter activity"/>
    <property type="evidence" value="ECO:0007669"/>
    <property type="project" value="TreeGrafter"/>
</dbReference>
<evidence type="ECO:0000256" key="2">
    <source>
        <dbReference type="ARBA" id="ARBA00008821"/>
    </source>
</evidence>
<dbReference type="STRING" id="632772.ROP_67720"/>
<sequence length="444" mass="44747">MTKRETGASDTPDGPVGSAGASAPTRAFGWTLHGDGRRIGEGEVVAPGERLTWPRTVGIGMQHVIAMFGATLLVPTITGFPVTTTLLFSGIGTALFLIVTRGRIPSYLGSSFAFIAPLTAAQSSGPAAQLGGVAAAGLLLLVIGIAVKLAGSQVIDAVMPPVVTGAVVALIGLNLAPTAVDSFESQPLIAGVTLLAILLVTVLGPGLLGRLGILVGVVVGWVLAAVIGGLAEERVTALRDAAWFGVPELRGPTFEWSVIALTLPVVIVLIAENVGHVKAVSAMTGRSLDDVAGDALVADGLATTLAGFGGGSGTTTYAENIGVMAATRVYSTAAYWVAAATAVVLAFSPKFGALVFTVPNGVIGGATLVLYGLIGVLGVRIWMDAGVDFTDPVNLTVVAAALVAGIGDLTLTIGSVELGGIAWGSVGILVAYPVMRRLAGFRKP</sequence>
<feature type="transmembrane region" description="Helical" evidence="8">
    <location>
        <begin position="420"/>
        <end position="439"/>
    </location>
</feature>
<keyword evidence="4 8" id="KW-0812">Transmembrane</keyword>
<organism evidence="9 10">
    <name type="scientific">Rhodococcus opacus (strain B4)</name>
    <dbReference type="NCBI Taxonomy" id="632772"/>
    <lineage>
        <taxon>Bacteria</taxon>
        <taxon>Bacillati</taxon>
        <taxon>Actinomycetota</taxon>
        <taxon>Actinomycetes</taxon>
        <taxon>Mycobacteriales</taxon>
        <taxon>Nocardiaceae</taxon>
        <taxon>Rhodococcus</taxon>
    </lineage>
</organism>
<protein>
    <submittedName>
        <fullName evidence="9">Putative uracil permease</fullName>
    </submittedName>
</protein>
<dbReference type="PANTHER" id="PTHR42810">
    <property type="entry name" value="PURINE PERMEASE C1399.01C-RELATED"/>
    <property type="match status" value="1"/>
</dbReference>
<dbReference type="EMBL" id="AP011115">
    <property type="protein sequence ID" value="BAH55019.1"/>
    <property type="molecule type" value="Genomic_DNA"/>
</dbReference>
<keyword evidence="3" id="KW-0813">Transport</keyword>
<evidence type="ECO:0000256" key="3">
    <source>
        <dbReference type="ARBA" id="ARBA00022448"/>
    </source>
</evidence>
<dbReference type="PATRIC" id="fig|632772.20.peg.7059"/>
<comment type="similarity">
    <text evidence="2">Belongs to the nucleobase:cation symporter-2 (NCS2) (TC 2.A.40) family.</text>
</comment>
<evidence type="ECO:0000256" key="5">
    <source>
        <dbReference type="ARBA" id="ARBA00022989"/>
    </source>
</evidence>